<accession>A0ACC1NUB5</accession>
<organism evidence="1 2">
    <name type="scientific">Trametes sanguinea</name>
    <dbReference type="NCBI Taxonomy" id="158606"/>
    <lineage>
        <taxon>Eukaryota</taxon>
        <taxon>Fungi</taxon>
        <taxon>Dikarya</taxon>
        <taxon>Basidiomycota</taxon>
        <taxon>Agaricomycotina</taxon>
        <taxon>Agaricomycetes</taxon>
        <taxon>Polyporales</taxon>
        <taxon>Polyporaceae</taxon>
        <taxon>Trametes</taxon>
    </lineage>
</organism>
<keyword evidence="2" id="KW-1185">Reference proteome</keyword>
<evidence type="ECO:0000313" key="2">
    <source>
        <dbReference type="Proteomes" id="UP001144978"/>
    </source>
</evidence>
<dbReference type="EMBL" id="JANSHE010003964">
    <property type="protein sequence ID" value="KAJ2982525.1"/>
    <property type="molecule type" value="Genomic_DNA"/>
</dbReference>
<reference evidence="1" key="1">
    <citation type="submission" date="2022-08" db="EMBL/GenBank/DDBJ databases">
        <title>Genome Sequence of Pycnoporus sanguineus.</title>
        <authorList>
            <person name="Buettner E."/>
        </authorList>
    </citation>
    <scope>NUCLEOTIDE SEQUENCE</scope>
    <source>
        <strain evidence="1">CG-C14</strain>
    </source>
</reference>
<evidence type="ECO:0000313" key="1">
    <source>
        <dbReference type="EMBL" id="KAJ2982525.1"/>
    </source>
</evidence>
<name>A0ACC1NUB5_9APHY</name>
<dbReference type="Proteomes" id="UP001144978">
    <property type="component" value="Unassembled WGS sequence"/>
</dbReference>
<comment type="caution">
    <text evidence="1">The sequence shown here is derived from an EMBL/GenBank/DDBJ whole genome shotgun (WGS) entry which is preliminary data.</text>
</comment>
<proteinExistence type="predicted"/>
<sequence length="167" mass="16598">MLQALPSREFTLSLHTAPRAMVCLWLAFEQDWKHVGGHEPDPGLRPPAPALTAPEAAHPAQPTPSSTSSPSTSADPTAANPALLTPPLPAHNDAPVFVAPAGDLSAHASEVRGDPAADVPGVTITPPTPPASETLGRAAGEAIKSAVEATAAGAGAVGEAPTVVAAA</sequence>
<protein>
    <submittedName>
        <fullName evidence="1">Uncharacterized protein</fullName>
    </submittedName>
</protein>
<gene>
    <name evidence="1" type="ORF">NUW54_g10743</name>
</gene>